<comment type="catalytic activity">
    <reaction evidence="16">
        <text>beta-D-fructose 6-phosphate + ATP = beta-D-fructose 1,6-bisphosphate + ADP + H(+)</text>
        <dbReference type="Rhea" id="RHEA:16109"/>
        <dbReference type="ChEBI" id="CHEBI:15378"/>
        <dbReference type="ChEBI" id="CHEBI:30616"/>
        <dbReference type="ChEBI" id="CHEBI:32966"/>
        <dbReference type="ChEBI" id="CHEBI:57634"/>
        <dbReference type="ChEBI" id="CHEBI:456216"/>
        <dbReference type="EC" id="2.7.1.11"/>
    </reaction>
</comment>
<dbReference type="PANTHER" id="PTHR13697:SF4">
    <property type="entry name" value="ATP-DEPENDENT 6-PHOSPHOFRUCTOKINASE"/>
    <property type="match status" value="1"/>
</dbReference>
<sequence>MINKEKNMKIAVLTSGGDAPGMNSVIKTIVSLGAQKNICVYGVKDGYLGLYNNEIDILNDKEIPRITNVSGTFLGSARFPSFQYDLSIREKCAQNLKNLGIERLIIIGGNGSYYGAMKLEELGIKCIGIPATIDNDINKTDLAIGFSTAVNNIIDVIEKLRDTAFSHNRCIIAEVMGRDKSDLAFYSGIASGVDLIVTKENFVSEQFILDKIKGFKTQNRRHVIVVIAEYILNVHDLAKKAESYSGFETRAQVLGHIQRGGTPTAEDRFLAVKMGYYAFELLNKNIHGCGIGMQKNKIFHLSLDTICNGHNISNELFHFINYL</sequence>
<dbReference type="InterPro" id="IPR012003">
    <property type="entry name" value="ATP_PFK_prok-type"/>
</dbReference>
<protein>
    <recommendedName>
        <fullName evidence="5">6-phosphofructokinase</fullName>
        <ecNumber evidence="5">2.7.1.11</ecNumber>
    </recommendedName>
</protein>
<keyword evidence="12" id="KW-0067">ATP-binding</keyword>
<organism evidence="18 19">
    <name type="scientific">Columbia Basin potato purple top phytoplasma</name>
    <dbReference type="NCBI Taxonomy" id="307134"/>
    <lineage>
        <taxon>Bacteria</taxon>
        <taxon>Bacillati</taxon>
        <taxon>Mycoplasmatota</taxon>
        <taxon>Mollicutes</taxon>
        <taxon>Acholeplasmatales</taxon>
        <taxon>Acholeplasmataceae</taxon>
        <taxon>Candidatus Phytoplasma</taxon>
        <taxon>16SrVI (Clover proliferation group)</taxon>
    </lineage>
</organism>
<accession>A0ABT5L9G1</accession>
<dbReference type="PIRSF" id="PIRSF000532">
    <property type="entry name" value="ATP_PFK_prok"/>
    <property type="match status" value="1"/>
</dbReference>
<keyword evidence="6" id="KW-0963">Cytoplasm</keyword>
<comment type="subcellular location">
    <subcellularLocation>
        <location evidence="3">Cytoplasm</location>
    </subcellularLocation>
</comment>
<keyword evidence="19" id="KW-1185">Reference proteome</keyword>
<evidence type="ECO:0000256" key="8">
    <source>
        <dbReference type="ARBA" id="ARBA00022679"/>
    </source>
</evidence>
<dbReference type="Gene3D" id="3.40.50.450">
    <property type="match status" value="1"/>
</dbReference>
<evidence type="ECO:0000256" key="6">
    <source>
        <dbReference type="ARBA" id="ARBA00022490"/>
    </source>
</evidence>
<reference evidence="18 19" key="1">
    <citation type="journal article" date="2023" name="Plant">
        <title>Draft Genome Sequence Resource of CBPPT1, a 'Candidatus Phytoplasma trifolii'-Related Strain Associated with Potato Purple Top Disease in the Columbia Basin, U.S.A.</title>
        <authorList>
            <person name="Wei W."/>
            <person name="Shao J."/>
            <person name="Bottner-Parker K.D."/>
            <person name="Zhao Y."/>
        </authorList>
    </citation>
    <scope>NUCLEOTIDE SEQUENCE [LARGE SCALE GENOMIC DNA]</scope>
    <source>
        <strain evidence="18 19">CBPPT1</strain>
    </source>
</reference>
<evidence type="ECO:0000259" key="17">
    <source>
        <dbReference type="Pfam" id="PF00365"/>
    </source>
</evidence>
<evidence type="ECO:0000256" key="14">
    <source>
        <dbReference type="ARBA" id="ARBA00023152"/>
    </source>
</evidence>
<name>A0ABT5L9G1_9MOLU</name>
<dbReference type="NCBIfam" id="NF002872">
    <property type="entry name" value="PRK03202.1"/>
    <property type="match status" value="1"/>
</dbReference>
<evidence type="ECO:0000256" key="2">
    <source>
        <dbReference type="ARBA" id="ARBA00002659"/>
    </source>
</evidence>
<keyword evidence="9" id="KW-0479">Metal-binding</keyword>
<evidence type="ECO:0000256" key="10">
    <source>
        <dbReference type="ARBA" id="ARBA00022741"/>
    </source>
</evidence>
<dbReference type="RefSeq" id="WP_273585415.1">
    <property type="nucleotide sequence ID" value="NZ_JANHJP010000009.1"/>
</dbReference>
<keyword evidence="10" id="KW-0547">Nucleotide-binding</keyword>
<evidence type="ECO:0000313" key="19">
    <source>
        <dbReference type="Proteomes" id="UP001221763"/>
    </source>
</evidence>
<evidence type="ECO:0000256" key="15">
    <source>
        <dbReference type="ARBA" id="ARBA00038478"/>
    </source>
</evidence>
<dbReference type="InterPro" id="IPR022953">
    <property type="entry name" value="ATP_PFK"/>
</dbReference>
<evidence type="ECO:0000313" key="18">
    <source>
        <dbReference type="EMBL" id="MDC9032225.1"/>
    </source>
</evidence>
<evidence type="ECO:0000256" key="4">
    <source>
        <dbReference type="ARBA" id="ARBA00004679"/>
    </source>
</evidence>
<comment type="function">
    <text evidence="2">Catalyzes the phosphorylation of D-fructose 6-phosphate to fructose 1,6-bisphosphate by ATP, the first committing step of glycolysis.</text>
</comment>
<dbReference type="InterPro" id="IPR035966">
    <property type="entry name" value="PKF_sf"/>
</dbReference>
<keyword evidence="11" id="KW-0418">Kinase</keyword>
<evidence type="ECO:0000256" key="1">
    <source>
        <dbReference type="ARBA" id="ARBA00001946"/>
    </source>
</evidence>
<dbReference type="PANTHER" id="PTHR13697">
    <property type="entry name" value="PHOSPHOFRUCTOKINASE"/>
    <property type="match status" value="1"/>
</dbReference>
<comment type="caution">
    <text evidence="18">The sequence shown here is derived from an EMBL/GenBank/DDBJ whole genome shotgun (WGS) entry which is preliminary data.</text>
</comment>
<dbReference type="InterPro" id="IPR000023">
    <property type="entry name" value="Phosphofructokinase_dom"/>
</dbReference>
<evidence type="ECO:0000256" key="11">
    <source>
        <dbReference type="ARBA" id="ARBA00022777"/>
    </source>
</evidence>
<evidence type="ECO:0000256" key="9">
    <source>
        <dbReference type="ARBA" id="ARBA00022723"/>
    </source>
</evidence>
<dbReference type="SUPFAM" id="SSF53784">
    <property type="entry name" value="Phosphofructokinase"/>
    <property type="match status" value="1"/>
</dbReference>
<feature type="domain" description="Phosphofructokinase" evidence="17">
    <location>
        <begin position="9"/>
        <end position="282"/>
    </location>
</feature>
<keyword evidence="8" id="KW-0808">Transferase</keyword>
<evidence type="ECO:0000256" key="13">
    <source>
        <dbReference type="ARBA" id="ARBA00022842"/>
    </source>
</evidence>
<evidence type="ECO:0000256" key="12">
    <source>
        <dbReference type="ARBA" id="ARBA00022840"/>
    </source>
</evidence>
<dbReference type="Pfam" id="PF00365">
    <property type="entry name" value="PFK"/>
    <property type="match status" value="1"/>
</dbReference>
<dbReference type="Gene3D" id="3.40.50.460">
    <property type="entry name" value="Phosphofructokinase domain"/>
    <property type="match status" value="1"/>
</dbReference>
<keyword evidence="14" id="KW-0324">Glycolysis</keyword>
<keyword evidence="13" id="KW-0460">Magnesium</keyword>
<gene>
    <name evidence="18" type="ORF">M8044_000448</name>
</gene>
<evidence type="ECO:0000256" key="3">
    <source>
        <dbReference type="ARBA" id="ARBA00004496"/>
    </source>
</evidence>
<keyword evidence="7" id="KW-0021">Allosteric enzyme</keyword>
<proteinExistence type="inferred from homology"/>
<dbReference type="PRINTS" id="PR00476">
    <property type="entry name" value="PHFRCTKINASE"/>
</dbReference>
<dbReference type="EMBL" id="JANHJP010000009">
    <property type="protein sequence ID" value="MDC9032225.1"/>
    <property type="molecule type" value="Genomic_DNA"/>
</dbReference>
<comment type="pathway">
    <text evidence="4">Carbohydrate degradation; glycolysis; D-glyceraldehyde 3-phosphate and glycerone phosphate from D-glucose: step 3/4.</text>
</comment>
<evidence type="ECO:0000256" key="7">
    <source>
        <dbReference type="ARBA" id="ARBA00022533"/>
    </source>
</evidence>
<dbReference type="PROSITE" id="PS00433">
    <property type="entry name" value="PHOSPHOFRUCTOKINASE"/>
    <property type="match status" value="1"/>
</dbReference>
<comment type="cofactor">
    <cofactor evidence="1">
        <name>Mg(2+)</name>
        <dbReference type="ChEBI" id="CHEBI:18420"/>
    </cofactor>
</comment>
<dbReference type="Proteomes" id="UP001221763">
    <property type="component" value="Unassembled WGS sequence"/>
</dbReference>
<evidence type="ECO:0000256" key="16">
    <source>
        <dbReference type="ARBA" id="ARBA00048070"/>
    </source>
</evidence>
<evidence type="ECO:0000256" key="5">
    <source>
        <dbReference type="ARBA" id="ARBA00012055"/>
    </source>
</evidence>
<dbReference type="EC" id="2.7.1.11" evidence="5"/>
<dbReference type="InterPro" id="IPR015912">
    <property type="entry name" value="Phosphofructokinase_CS"/>
</dbReference>
<comment type="similarity">
    <text evidence="15">Belongs to the phosphofructokinase type A (PFKA) family.</text>
</comment>